<protein>
    <recommendedName>
        <fullName evidence="4">Outer membrane protein beta-barrel domain-containing protein</fullName>
    </recommendedName>
</protein>
<keyword evidence="1" id="KW-0732">Signal</keyword>
<comment type="caution">
    <text evidence="2">The sequence shown here is derived from an EMBL/GenBank/DDBJ whole genome shotgun (WGS) entry which is preliminary data.</text>
</comment>
<keyword evidence="3" id="KW-1185">Reference proteome</keyword>
<dbReference type="Proteomes" id="UP000613030">
    <property type="component" value="Unassembled WGS sequence"/>
</dbReference>
<feature type="signal peptide" evidence="1">
    <location>
        <begin position="1"/>
        <end position="32"/>
    </location>
</feature>
<proteinExistence type="predicted"/>
<accession>A0ABS1L2Y4</accession>
<gene>
    <name evidence="2" type="ORF">JI741_26980</name>
</gene>
<name>A0ABS1L2Y4_9BACT</name>
<evidence type="ECO:0000313" key="3">
    <source>
        <dbReference type="Proteomes" id="UP000613030"/>
    </source>
</evidence>
<dbReference type="EMBL" id="JAERRB010000013">
    <property type="protein sequence ID" value="MBL0744906.1"/>
    <property type="molecule type" value="Genomic_DNA"/>
</dbReference>
<organism evidence="2 3">
    <name type="scientific">Chryseolinea lacunae</name>
    <dbReference type="NCBI Taxonomy" id="2801331"/>
    <lineage>
        <taxon>Bacteria</taxon>
        <taxon>Pseudomonadati</taxon>
        <taxon>Bacteroidota</taxon>
        <taxon>Cytophagia</taxon>
        <taxon>Cytophagales</taxon>
        <taxon>Fulvivirgaceae</taxon>
        <taxon>Chryseolinea</taxon>
    </lineage>
</organism>
<sequence>MRHKPVFFLRRYTPILALVVLCLACLPESAWAQYESESDASIPLENFYIKRQGISGFRRILSKVTFGLSTGYGNTTFKHDLKGYGILQNPDSVPKLFPGNTVGTGYSKWVNKITPTGNTVQAGAFLANSDTTKLGFKGKSFNIPIKATIHVEFDRYRIGAGYSFEYTHMGTFKPTNYGDRISAFNTDFSSFFLKKYFGMIGGTVYRYNEYLLVIDANIGGYSMGKNFDKSVMQKGVYLNIGAAVEREMSEYFRVFVRPSYEIKSYKITPPEGGQSITNKFNAFYVNVGVTYRFPELRRCFLKTCKAQMNHAHGNREYRSRVHPIYKKQNPHYGENHPNLIKYKGKNKRKLSPY</sequence>
<evidence type="ECO:0000313" key="2">
    <source>
        <dbReference type="EMBL" id="MBL0744906.1"/>
    </source>
</evidence>
<evidence type="ECO:0008006" key="4">
    <source>
        <dbReference type="Google" id="ProtNLM"/>
    </source>
</evidence>
<feature type="chain" id="PRO_5047446828" description="Outer membrane protein beta-barrel domain-containing protein" evidence="1">
    <location>
        <begin position="33"/>
        <end position="353"/>
    </location>
</feature>
<reference evidence="2 3" key="1">
    <citation type="submission" date="2021-01" db="EMBL/GenBank/DDBJ databases">
        <title>Chryseolinea sp. Jin1 Genome sequencing and assembly.</title>
        <authorList>
            <person name="Kim I."/>
        </authorList>
    </citation>
    <scope>NUCLEOTIDE SEQUENCE [LARGE SCALE GENOMIC DNA]</scope>
    <source>
        <strain evidence="2 3">Jin1</strain>
    </source>
</reference>
<dbReference type="RefSeq" id="WP_202014917.1">
    <property type="nucleotide sequence ID" value="NZ_JAERRB010000013.1"/>
</dbReference>
<evidence type="ECO:0000256" key="1">
    <source>
        <dbReference type="SAM" id="SignalP"/>
    </source>
</evidence>